<evidence type="ECO:0000313" key="8">
    <source>
        <dbReference type="Proteomes" id="UP001239267"/>
    </source>
</evidence>
<protein>
    <submittedName>
        <fullName evidence="7">O-antigen/teichoic acid export membrane protein</fullName>
    </submittedName>
</protein>
<reference evidence="7 8" key="1">
    <citation type="submission" date="2023-07" db="EMBL/GenBank/DDBJ databases">
        <title>Sorghum-associated microbial communities from plants grown in Nebraska, USA.</title>
        <authorList>
            <person name="Schachtman D."/>
        </authorList>
    </citation>
    <scope>NUCLEOTIDE SEQUENCE [LARGE SCALE GENOMIC DNA]</scope>
    <source>
        <strain evidence="7 8">DS1001</strain>
    </source>
</reference>
<gene>
    <name evidence="7" type="ORF">J2T23_000833</name>
</gene>
<accession>A0AAJ1SQ10</accession>
<dbReference type="GO" id="GO:0005886">
    <property type="term" value="C:plasma membrane"/>
    <property type="evidence" value="ECO:0007669"/>
    <property type="project" value="UniProtKB-SubCell"/>
</dbReference>
<organism evidence="7 8">
    <name type="scientific">Pseudarthrobacter niigatensis</name>
    <dbReference type="NCBI Taxonomy" id="369935"/>
    <lineage>
        <taxon>Bacteria</taxon>
        <taxon>Bacillati</taxon>
        <taxon>Actinomycetota</taxon>
        <taxon>Actinomycetes</taxon>
        <taxon>Micrococcales</taxon>
        <taxon>Micrococcaceae</taxon>
        <taxon>Pseudarthrobacter</taxon>
    </lineage>
</organism>
<keyword evidence="2" id="KW-1003">Cell membrane</keyword>
<keyword evidence="3 6" id="KW-0812">Transmembrane</keyword>
<dbReference type="Proteomes" id="UP001239267">
    <property type="component" value="Unassembled WGS sequence"/>
</dbReference>
<dbReference type="AlphaFoldDB" id="A0AAJ1SQ10"/>
<dbReference type="InterPro" id="IPR050833">
    <property type="entry name" value="Poly_Biosynth_Transport"/>
</dbReference>
<feature type="transmembrane region" description="Helical" evidence="6">
    <location>
        <begin position="108"/>
        <end position="131"/>
    </location>
</feature>
<evidence type="ECO:0000313" key="7">
    <source>
        <dbReference type="EMBL" id="MDQ0144950.1"/>
    </source>
</evidence>
<feature type="transmembrane region" description="Helical" evidence="6">
    <location>
        <begin position="374"/>
        <end position="393"/>
    </location>
</feature>
<evidence type="ECO:0000256" key="6">
    <source>
        <dbReference type="SAM" id="Phobius"/>
    </source>
</evidence>
<feature type="transmembrane region" description="Helical" evidence="6">
    <location>
        <begin position="317"/>
        <end position="338"/>
    </location>
</feature>
<comment type="subcellular location">
    <subcellularLocation>
        <location evidence="1">Cell membrane</location>
        <topology evidence="1">Multi-pass membrane protein</topology>
    </subcellularLocation>
</comment>
<evidence type="ECO:0000256" key="5">
    <source>
        <dbReference type="ARBA" id="ARBA00023136"/>
    </source>
</evidence>
<evidence type="ECO:0000256" key="3">
    <source>
        <dbReference type="ARBA" id="ARBA00022692"/>
    </source>
</evidence>
<keyword evidence="4 6" id="KW-1133">Transmembrane helix</keyword>
<feature type="transmembrane region" description="Helical" evidence="6">
    <location>
        <begin position="277"/>
        <end position="297"/>
    </location>
</feature>
<dbReference type="RefSeq" id="WP_307357478.1">
    <property type="nucleotide sequence ID" value="NZ_JAUSTB010000002.1"/>
</dbReference>
<dbReference type="PANTHER" id="PTHR30250">
    <property type="entry name" value="PST FAMILY PREDICTED COLANIC ACID TRANSPORTER"/>
    <property type="match status" value="1"/>
</dbReference>
<keyword evidence="5 6" id="KW-0472">Membrane</keyword>
<feature type="transmembrane region" description="Helical" evidence="6">
    <location>
        <begin position="345"/>
        <end position="368"/>
    </location>
</feature>
<proteinExistence type="predicted"/>
<comment type="caution">
    <text evidence="7">The sequence shown here is derived from an EMBL/GenBank/DDBJ whole genome shotgun (WGS) entry which is preliminary data.</text>
</comment>
<evidence type="ECO:0000256" key="2">
    <source>
        <dbReference type="ARBA" id="ARBA00022475"/>
    </source>
</evidence>
<name>A0AAJ1SQ10_9MICC</name>
<evidence type="ECO:0000256" key="1">
    <source>
        <dbReference type="ARBA" id="ARBA00004651"/>
    </source>
</evidence>
<evidence type="ECO:0000256" key="4">
    <source>
        <dbReference type="ARBA" id="ARBA00022989"/>
    </source>
</evidence>
<keyword evidence="8" id="KW-1185">Reference proteome</keyword>
<dbReference type="EMBL" id="JAUSTB010000002">
    <property type="protein sequence ID" value="MDQ0144950.1"/>
    <property type="molecule type" value="Genomic_DNA"/>
</dbReference>
<feature type="transmembrane region" description="Helical" evidence="6">
    <location>
        <begin position="76"/>
        <end position="102"/>
    </location>
</feature>
<dbReference type="PANTHER" id="PTHR30250:SF11">
    <property type="entry name" value="O-ANTIGEN TRANSPORTER-RELATED"/>
    <property type="match status" value="1"/>
</dbReference>
<feature type="transmembrane region" description="Helical" evidence="6">
    <location>
        <begin position="41"/>
        <end position="64"/>
    </location>
</feature>
<sequence length="410" mass="43227">MIKRIAAFAGLPLLASLASFILLPIIARVGGAPAWNSLAVGQAVGAIAAIVIGLGWPLTGPAAVASQSDPITRRRLYATSFVTRFFVFVCAIPLMAAALSFTGVREQFWVAFLMACAQAAAGLTPAWYCIATGHAGRIAKYDVIPRMVATLGVIPLLFATGEIFLYPLALLLLGLAGTLWFNKDHAERTDFHGLTPRAVIREIWELRGGAGVTVAAGAYASTPVLVVQFAASTSGLAAFVSAEKLYRIGQLATAALGNSLQGWVNEFGSDHKERRRFSLLALSVLGAAGWLILALLGPWASATIFGSALAADFWTCFWFGLSFLLVCITTSTGAHWLVPAKQMRVVFSSTIAGAIVGLPAMVILAHLMGGPGGALGLAVGEIAVTLIQLRAIIRLMREPSPKDRTEEIPS</sequence>